<dbReference type="EMBL" id="CP046391">
    <property type="protein sequence ID" value="QJC27857.1"/>
    <property type="molecule type" value="Genomic_DNA"/>
</dbReference>
<accession>A0A858PZ64</accession>
<keyword evidence="2 12" id="KW-0138">CF(0)</keyword>
<dbReference type="RefSeq" id="WP_169193455.1">
    <property type="nucleotide sequence ID" value="NZ_CP046391.1"/>
</dbReference>
<evidence type="ECO:0000256" key="12">
    <source>
        <dbReference type="RuleBase" id="RU003848"/>
    </source>
</evidence>
<name>A0A858PZ64_9RICK</name>
<proteinExistence type="inferred from homology"/>
<comment type="subcellular location">
    <subcellularLocation>
        <location evidence="11">Endomembrane system</location>
        <topology evidence="11">Single-pass membrane protein</topology>
    </subcellularLocation>
</comment>
<dbReference type="GO" id="GO:0012505">
    <property type="term" value="C:endomembrane system"/>
    <property type="evidence" value="ECO:0007669"/>
    <property type="project" value="UniProtKB-SubCell"/>
</dbReference>
<dbReference type="GO" id="GO:0045259">
    <property type="term" value="C:proton-transporting ATP synthase complex"/>
    <property type="evidence" value="ECO:0007669"/>
    <property type="project" value="UniProtKB-KW"/>
</dbReference>
<keyword evidence="3 12" id="KW-0812">Transmembrane</keyword>
<keyword evidence="6 12" id="KW-0406">Ion transport</keyword>
<evidence type="ECO:0000256" key="4">
    <source>
        <dbReference type="ARBA" id="ARBA00022781"/>
    </source>
</evidence>
<dbReference type="Pfam" id="PF00430">
    <property type="entry name" value="ATP-synt_B"/>
    <property type="match status" value="1"/>
</dbReference>
<evidence type="ECO:0000256" key="8">
    <source>
        <dbReference type="ARBA" id="ARBA00023310"/>
    </source>
</evidence>
<keyword evidence="4 12" id="KW-0375">Hydrogen ion transport</keyword>
<evidence type="ECO:0000256" key="7">
    <source>
        <dbReference type="ARBA" id="ARBA00023136"/>
    </source>
</evidence>
<evidence type="ECO:0000256" key="3">
    <source>
        <dbReference type="ARBA" id="ARBA00022692"/>
    </source>
</evidence>
<evidence type="ECO:0000256" key="2">
    <source>
        <dbReference type="ARBA" id="ARBA00022547"/>
    </source>
</evidence>
<keyword evidence="8" id="KW-0066">ATP synthesis</keyword>
<organism evidence="14 15">
    <name type="scientific">Anaplasma platys</name>
    <dbReference type="NCBI Taxonomy" id="949"/>
    <lineage>
        <taxon>Bacteria</taxon>
        <taxon>Pseudomonadati</taxon>
        <taxon>Pseudomonadota</taxon>
        <taxon>Alphaproteobacteria</taxon>
        <taxon>Rickettsiales</taxon>
        <taxon>Anaplasmataceae</taxon>
        <taxon>Anaplasma</taxon>
    </lineage>
</organism>
<keyword evidence="1 12" id="KW-0813">Transport</keyword>
<dbReference type="InterPro" id="IPR002146">
    <property type="entry name" value="ATP_synth_b/b'su_bac/chlpt"/>
</dbReference>
<comment type="function">
    <text evidence="9">F(1)F(0) ATP synthase produces ATP from ADP in the presence of a proton or sodium gradient. F-type ATPases consist of two structural domains, F(1) containing the extramembraneous catalytic core and F(0) containing the membrane proton channel, linked together by a central stalk and a peripheral stalk. During catalysis, ATP synthesis in the catalytic domain of F(1) is coupled via a rotary mechanism of the central stalk subunits to proton translocation.</text>
</comment>
<reference evidence="14 15" key="1">
    <citation type="journal article" date="2020" name="Pathogens">
        <title>First Whole Genome Sequence of Anaplasma platys, an Obligate Intracellular Rickettsial Pathogen of Dogs.</title>
        <authorList>
            <person name="Llanes A."/>
            <person name="Rajeev S."/>
        </authorList>
    </citation>
    <scope>NUCLEOTIDE SEQUENCE [LARGE SCALE GENOMIC DNA]</scope>
    <source>
        <strain evidence="14 15">S3</strain>
    </source>
</reference>
<keyword evidence="15" id="KW-1185">Reference proteome</keyword>
<keyword evidence="5" id="KW-1133">Transmembrane helix</keyword>
<dbReference type="Proteomes" id="UP000500930">
    <property type="component" value="Chromosome"/>
</dbReference>
<evidence type="ECO:0000313" key="15">
    <source>
        <dbReference type="Proteomes" id="UP000500930"/>
    </source>
</evidence>
<dbReference type="KEGG" id="aplt:ANPL_04055"/>
<evidence type="ECO:0000256" key="5">
    <source>
        <dbReference type="ARBA" id="ARBA00022989"/>
    </source>
</evidence>
<dbReference type="GO" id="GO:0015078">
    <property type="term" value="F:proton transmembrane transporter activity"/>
    <property type="evidence" value="ECO:0007669"/>
    <property type="project" value="InterPro"/>
</dbReference>
<feature type="region of interest" description="Disordered" evidence="13">
    <location>
        <begin position="145"/>
        <end position="164"/>
    </location>
</feature>
<sequence>MMDSAHLVVDLAFCAGVVLAYKGARRAIKGFLETRRRKVEQEVNRGPELTRKLDILLAGVAAKSAEVDTLVAEVLRRAEDKYRSMLQKGREELEQLVEEQINMATERIELRVEGFVRTLRMAAVDTAVDATRGYLREELESKPVEGSGEITSFSDDEGVIKKLH</sequence>
<evidence type="ECO:0000256" key="9">
    <source>
        <dbReference type="ARBA" id="ARBA00025198"/>
    </source>
</evidence>
<gene>
    <name evidence="14" type="ORF">ANPL_04055</name>
</gene>
<evidence type="ECO:0000313" key="14">
    <source>
        <dbReference type="EMBL" id="QJC27857.1"/>
    </source>
</evidence>
<evidence type="ECO:0000256" key="10">
    <source>
        <dbReference type="ARBA" id="ARBA00025614"/>
    </source>
</evidence>
<keyword evidence="7" id="KW-0472">Membrane</keyword>
<protein>
    <submittedName>
        <fullName evidence="14">Uncharacterized protein</fullName>
    </submittedName>
</protein>
<evidence type="ECO:0000256" key="13">
    <source>
        <dbReference type="SAM" id="MobiDB-lite"/>
    </source>
</evidence>
<evidence type="ECO:0000256" key="1">
    <source>
        <dbReference type="ARBA" id="ARBA00022448"/>
    </source>
</evidence>
<evidence type="ECO:0000256" key="11">
    <source>
        <dbReference type="ARBA" id="ARBA00037847"/>
    </source>
</evidence>
<comment type="function">
    <text evidence="10">Component of the F(0) channel, it forms part of the peripheral stalk, linking F(1) to F(0). The b'-subunit is a diverged and duplicated form of b found in plants and photosynthetic bacteria.</text>
</comment>
<evidence type="ECO:0000256" key="6">
    <source>
        <dbReference type="ARBA" id="ARBA00023065"/>
    </source>
</evidence>
<dbReference type="AlphaFoldDB" id="A0A858PZ64"/>
<dbReference type="GO" id="GO:0015986">
    <property type="term" value="P:proton motive force-driven ATP synthesis"/>
    <property type="evidence" value="ECO:0007669"/>
    <property type="project" value="InterPro"/>
</dbReference>
<comment type="similarity">
    <text evidence="12">Belongs to the ATPase B chain family.</text>
</comment>